<dbReference type="InterPro" id="IPR050093">
    <property type="entry name" value="ABC_SmlMolc_Importer"/>
</dbReference>
<evidence type="ECO:0000256" key="2">
    <source>
        <dbReference type="ARBA" id="ARBA00022741"/>
    </source>
</evidence>
<comment type="caution">
    <text evidence="5">The sequence shown here is derived from an EMBL/GenBank/DDBJ whole genome shotgun (WGS) entry which is preliminary data.</text>
</comment>
<feature type="domain" description="ABC transporter" evidence="4">
    <location>
        <begin position="4"/>
        <end position="234"/>
    </location>
</feature>
<dbReference type="PANTHER" id="PTHR42781:SF4">
    <property type="entry name" value="SPERMIDINE_PUTRESCINE IMPORT ATP-BINDING PROTEIN POTA"/>
    <property type="match status" value="1"/>
</dbReference>
<evidence type="ECO:0000313" key="6">
    <source>
        <dbReference type="Proteomes" id="UP000606724"/>
    </source>
</evidence>
<dbReference type="Pfam" id="PF00005">
    <property type="entry name" value="ABC_tran"/>
    <property type="match status" value="1"/>
</dbReference>
<dbReference type="InterPro" id="IPR003439">
    <property type="entry name" value="ABC_transporter-like_ATP-bd"/>
</dbReference>
<dbReference type="Gene3D" id="3.40.50.300">
    <property type="entry name" value="P-loop containing nucleotide triphosphate hydrolases"/>
    <property type="match status" value="1"/>
</dbReference>
<keyword evidence="3 5" id="KW-0067">ATP-binding</keyword>
<dbReference type="SUPFAM" id="SSF50331">
    <property type="entry name" value="MOP-like"/>
    <property type="match status" value="1"/>
</dbReference>
<protein>
    <submittedName>
        <fullName evidence="5">ABC transporter ATP-binding protein</fullName>
    </submittedName>
</protein>
<dbReference type="PROSITE" id="PS50893">
    <property type="entry name" value="ABC_TRANSPORTER_2"/>
    <property type="match status" value="1"/>
</dbReference>
<evidence type="ECO:0000256" key="1">
    <source>
        <dbReference type="ARBA" id="ARBA00022448"/>
    </source>
</evidence>
<evidence type="ECO:0000256" key="3">
    <source>
        <dbReference type="ARBA" id="ARBA00022840"/>
    </source>
</evidence>
<evidence type="ECO:0000259" key="4">
    <source>
        <dbReference type="PROSITE" id="PS50893"/>
    </source>
</evidence>
<dbReference type="PROSITE" id="PS00211">
    <property type="entry name" value="ABC_TRANSPORTER_1"/>
    <property type="match status" value="1"/>
</dbReference>
<dbReference type="GO" id="GO:0005524">
    <property type="term" value="F:ATP binding"/>
    <property type="evidence" value="ECO:0007669"/>
    <property type="project" value="UniProtKB-KW"/>
</dbReference>
<organism evidence="5 6">
    <name type="scientific">Psychrobacter communis</name>
    <dbReference type="NCBI Taxonomy" id="2762238"/>
    <lineage>
        <taxon>Bacteria</taxon>
        <taxon>Pseudomonadati</taxon>
        <taxon>Pseudomonadota</taxon>
        <taxon>Gammaproteobacteria</taxon>
        <taxon>Moraxellales</taxon>
        <taxon>Moraxellaceae</taxon>
        <taxon>Psychrobacter</taxon>
    </lineage>
</organism>
<dbReference type="Proteomes" id="UP000606724">
    <property type="component" value="Unassembled WGS sequence"/>
</dbReference>
<dbReference type="InterPro" id="IPR013611">
    <property type="entry name" value="Transp-assoc_OB_typ2"/>
</dbReference>
<dbReference type="SUPFAM" id="SSF52540">
    <property type="entry name" value="P-loop containing nucleoside triphosphate hydrolases"/>
    <property type="match status" value="1"/>
</dbReference>
<keyword evidence="1" id="KW-0813">Transport</keyword>
<name>A0ABR8RHU1_9GAMM</name>
<keyword evidence="2" id="KW-0547">Nucleotide-binding</keyword>
<dbReference type="InterPro" id="IPR027417">
    <property type="entry name" value="P-loop_NTPase"/>
</dbReference>
<evidence type="ECO:0000313" key="5">
    <source>
        <dbReference type="EMBL" id="MBD7947308.1"/>
    </source>
</evidence>
<gene>
    <name evidence="5" type="ORF">H9653_04635</name>
</gene>
<dbReference type="PANTHER" id="PTHR42781">
    <property type="entry name" value="SPERMIDINE/PUTRESCINE IMPORT ATP-BINDING PROTEIN POTA"/>
    <property type="match status" value="1"/>
</dbReference>
<dbReference type="InterPro" id="IPR017871">
    <property type="entry name" value="ABC_transporter-like_CS"/>
</dbReference>
<dbReference type="EMBL" id="JACSQR010000008">
    <property type="protein sequence ID" value="MBD7947308.1"/>
    <property type="molecule type" value="Genomic_DNA"/>
</dbReference>
<keyword evidence="6" id="KW-1185">Reference proteome</keyword>
<accession>A0ABR8RHU1</accession>
<dbReference type="InterPro" id="IPR008995">
    <property type="entry name" value="Mo/tungstate-bd_C_term_dom"/>
</dbReference>
<reference evidence="5 6" key="1">
    <citation type="submission" date="2020-08" db="EMBL/GenBank/DDBJ databases">
        <title>A Genomic Blueprint of the Chicken Gut Microbiome.</title>
        <authorList>
            <person name="Gilroy R."/>
            <person name="Ravi A."/>
            <person name="Getino M."/>
            <person name="Pursley I."/>
            <person name="Horton D.L."/>
            <person name="Alikhan N.-F."/>
            <person name="Baker D."/>
            <person name="Gharbi K."/>
            <person name="Hall N."/>
            <person name="Watson M."/>
            <person name="Adriaenssens E.M."/>
            <person name="Foster-Nyarko E."/>
            <person name="Jarju S."/>
            <person name="Secka A."/>
            <person name="Antonio M."/>
            <person name="Oren A."/>
            <person name="Chaudhuri R."/>
            <person name="La Ragione R.M."/>
            <person name="Hildebrand F."/>
            <person name="Pallen M.J."/>
        </authorList>
    </citation>
    <scope>NUCLEOTIDE SEQUENCE [LARGE SCALE GENOMIC DNA]</scope>
    <source>
        <strain evidence="5 6">Sa4CVA2</strain>
    </source>
</reference>
<dbReference type="RefSeq" id="WP_191690810.1">
    <property type="nucleotide sequence ID" value="NZ_JACSQR010000008.1"/>
</dbReference>
<dbReference type="SMART" id="SM00382">
    <property type="entry name" value="AAA"/>
    <property type="match status" value="1"/>
</dbReference>
<proteinExistence type="predicted"/>
<dbReference type="InterPro" id="IPR003593">
    <property type="entry name" value="AAA+_ATPase"/>
</dbReference>
<sequence>MSYLRLKNARKSFGALTVVDDLDLNIEKGQLITLLGPSGCGKSTLLRSIAGLEFLDSGSIILNGRDITHARPQKRNIAMVFQHYALFPNMTVADNVGFGLKIRKLPIESRLRKVKEALELVELTEFSQQKPAFLSGGQKQRVALARALVMEPDLLLLDEPLSALDAKLRKSLRQQIKHIHKELGLTTIFVTHDQEEALALSDKVVLLNKGRIAQHSTPEKIYSQPNSKFTAGFIGNYNIGRFNCLNKLPIGQLDMAIRPEAIQIDSTNGDVAGKIIDRTLTGGVVRYQVKTDEGEILDVDVLNYGEASKLIINDSVYLTIPEDEVITMA</sequence>
<dbReference type="Pfam" id="PF08402">
    <property type="entry name" value="TOBE_2"/>
    <property type="match status" value="1"/>
</dbReference>